<dbReference type="PROSITE" id="PS50222">
    <property type="entry name" value="EF_HAND_2"/>
    <property type="match status" value="2"/>
</dbReference>
<keyword evidence="2" id="KW-1003">Cell membrane</keyword>
<dbReference type="PROSITE" id="PS00018">
    <property type="entry name" value="EF_HAND_1"/>
    <property type="match status" value="2"/>
</dbReference>
<name>A0A6A4YTJ8_9STRA</name>
<comment type="subcellular location">
    <subcellularLocation>
        <location evidence="1">Cell membrane</location>
        <topology evidence="1">Multi-pass membrane protein</topology>
    </subcellularLocation>
</comment>
<dbReference type="InterPro" id="IPR011992">
    <property type="entry name" value="EF-hand-dom_pair"/>
</dbReference>
<evidence type="ECO:0000313" key="10">
    <source>
        <dbReference type="EMBL" id="KAF0699725.1"/>
    </source>
</evidence>
<evidence type="ECO:0000256" key="2">
    <source>
        <dbReference type="ARBA" id="ARBA00022475"/>
    </source>
</evidence>
<feature type="transmembrane region" description="Helical" evidence="8">
    <location>
        <begin position="446"/>
        <end position="463"/>
    </location>
</feature>
<feature type="transmembrane region" description="Helical" evidence="8">
    <location>
        <begin position="101"/>
        <end position="123"/>
    </location>
</feature>
<evidence type="ECO:0000256" key="1">
    <source>
        <dbReference type="ARBA" id="ARBA00004651"/>
    </source>
</evidence>
<sequence length="882" mass="99378">IIDLVVEAAKADGTLSLVQHAFSGTSYWIHPRDFYTKLPFIMLFSLVMLSLPMENNTRRYVLNNNLYFSLTLASPNDFTNPGVLKTPGDDNYNVPNILRNLCVYSLLGVFGAMIAHVMIWIPYPIFAMRQLQTQTQTCADSIHELLNLIVDTYCFKNKDVESMNLLRLKLQRKFDAAVAKHAAMLALLNNVWWEQLVGLHIPLKFHMSTTKPYVELFGSQIGNLRALNQAIVLEKYQGLHETLVKSLQKEIHAVQMHASKLLDEIATNARHGVVEMDLKSAGKLERHMEQLLSSFQRTQTQIYKRDNPTPAQVEGNIPFNLFLFSMQSYCTTLLEFQPTLRSRTRHTGVRMWKFVKAKLYSYVDKANYPPTKIQVVVKSWLAILVACFVSVYTFAYSNTTANAVAIVMSSHFGGSFRMTFLRVAGIVAGSIIPSIGLFYICSYTCLNPVLMALFTYLALFVWVTMSMFVCFRNGFDWYAGLISAFIATQVLLRGCDGCNSGAVQPVSTYAMLSQMSLGMVIFIFFEMVLWPTSVTTLLRSNVQTQLGLYQQCFRALVDDILTHDGVHVLESTTAQTVQATVQKTLPQLLSTQKSLLDEAVFEPQLWRPPFSTATYESVLDCCQRLHNNTVVLFKLARWYQGRLAKVPPPHAAHAVTGFSIADASRATHDTFDTLHHVFGTQFTYADGDQTALFIQMKEAFRVVDRDCSGEIDTAEVQLMLETIFAQSGARHMDKMDAYVAEFMKMVDKDGNGKVSLAEFVDALERGLQLQVEVTAVRRRSRPSTTPEGQDLVSDNDEGTLRRLSTKDDDPTTVRVNDMLVVDSISLPDVAQAMTTAYATWLVDTRRYEEASMEEVLLLNCLVSSITGFARNLARLEEMTFQQ</sequence>
<dbReference type="PANTHER" id="PTHR30509">
    <property type="entry name" value="P-HYDROXYBENZOIC ACID EFFLUX PUMP SUBUNIT-RELATED"/>
    <property type="match status" value="1"/>
</dbReference>
<feature type="compositionally biased region" description="Basic and acidic residues" evidence="7">
    <location>
        <begin position="798"/>
        <end position="808"/>
    </location>
</feature>
<evidence type="ECO:0000256" key="8">
    <source>
        <dbReference type="SAM" id="Phobius"/>
    </source>
</evidence>
<keyword evidence="4" id="KW-0106">Calcium</keyword>
<evidence type="ECO:0000256" key="7">
    <source>
        <dbReference type="SAM" id="MobiDB-lite"/>
    </source>
</evidence>
<dbReference type="EMBL" id="VJMH01005158">
    <property type="protein sequence ID" value="KAF0699725.1"/>
    <property type="molecule type" value="Genomic_DNA"/>
</dbReference>
<dbReference type="PANTHER" id="PTHR30509:SF9">
    <property type="entry name" value="MULTIDRUG RESISTANCE PROTEIN MDTO"/>
    <property type="match status" value="1"/>
</dbReference>
<evidence type="ECO:0000256" key="5">
    <source>
        <dbReference type="ARBA" id="ARBA00022989"/>
    </source>
</evidence>
<dbReference type="OrthoDB" id="191686at2759"/>
<dbReference type="CDD" id="cd00051">
    <property type="entry name" value="EFh"/>
    <property type="match status" value="1"/>
</dbReference>
<dbReference type="SMART" id="SM00054">
    <property type="entry name" value="EFh"/>
    <property type="match status" value="2"/>
</dbReference>
<evidence type="ECO:0000256" key="3">
    <source>
        <dbReference type="ARBA" id="ARBA00022692"/>
    </source>
</evidence>
<dbReference type="InterPro" id="IPR002048">
    <property type="entry name" value="EF_hand_dom"/>
</dbReference>
<dbReference type="GO" id="GO:0005509">
    <property type="term" value="F:calcium ion binding"/>
    <property type="evidence" value="ECO:0007669"/>
    <property type="project" value="InterPro"/>
</dbReference>
<feature type="non-terminal residue" evidence="10">
    <location>
        <position position="1"/>
    </location>
</feature>
<gene>
    <name evidence="10" type="ORF">As57867_009678</name>
</gene>
<dbReference type="Pfam" id="PF13499">
    <property type="entry name" value="EF-hand_7"/>
    <property type="match status" value="1"/>
</dbReference>
<dbReference type="AlphaFoldDB" id="A0A6A4YTJ8"/>
<reference evidence="10" key="1">
    <citation type="submission" date="2019-06" db="EMBL/GenBank/DDBJ databases">
        <title>Genomics analysis of Aphanomyces spp. identifies a new class of oomycete effector associated with host adaptation.</title>
        <authorList>
            <person name="Gaulin E."/>
        </authorList>
    </citation>
    <scope>NUCLEOTIDE SEQUENCE</scope>
    <source>
        <strain evidence="10">CBS 578.67</strain>
    </source>
</reference>
<feature type="transmembrane region" description="Helical" evidence="8">
    <location>
        <begin position="34"/>
        <end position="51"/>
    </location>
</feature>
<evidence type="ECO:0000256" key="4">
    <source>
        <dbReference type="ARBA" id="ARBA00022837"/>
    </source>
</evidence>
<organism evidence="10">
    <name type="scientific">Aphanomyces stellatus</name>
    <dbReference type="NCBI Taxonomy" id="120398"/>
    <lineage>
        <taxon>Eukaryota</taxon>
        <taxon>Sar</taxon>
        <taxon>Stramenopiles</taxon>
        <taxon>Oomycota</taxon>
        <taxon>Saprolegniomycetes</taxon>
        <taxon>Saprolegniales</taxon>
        <taxon>Verrucalvaceae</taxon>
        <taxon>Aphanomyces</taxon>
    </lineage>
</organism>
<dbReference type="GO" id="GO:0005886">
    <property type="term" value="C:plasma membrane"/>
    <property type="evidence" value="ECO:0007669"/>
    <property type="project" value="UniProtKB-SubCell"/>
</dbReference>
<dbReference type="InterPro" id="IPR018247">
    <property type="entry name" value="EF_Hand_1_Ca_BS"/>
</dbReference>
<feature type="domain" description="EF-hand" evidence="9">
    <location>
        <begin position="734"/>
        <end position="769"/>
    </location>
</feature>
<keyword evidence="3 8" id="KW-0812">Transmembrane</keyword>
<evidence type="ECO:0000256" key="6">
    <source>
        <dbReference type="ARBA" id="ARBA00023136"/>
    </source>
</evidence>
<keyword evidence="5 8" id="KW-1133">Transmembrane helix</keyword>
<feature type="transmembrane region" description="Helical" evidence="8">
    <location>
        <begin position="380"/>
        <end position="408"/>
    </location>
</feature>
<accession>A0A6A4YTJ8</accession>
<comment type="caution">
    <text evidence="10">The sequence shown here is derived from an EMBL/GenBank/DDBJ whole genome shotgun (WGS) entry which is preliminary data.</text>
</comment>
<dbReference type="SUPFAM" id="SSF47473">
    <property type="entry name" value="EF-hand"/>
    <property type="match status" value="1"/>
</dbReference>
<feature type="transmembrane region" description="Helical" evidence="8">
    <location>
        <begin position="512"/>
        <end position="530"/>
    </location>
</feature>
<feature type="region of interest" description="Disordered" evidence="7">
    <location>
        <begin position="778"/>
        <end position="808"/>
    </location>
</feature>
<dbReference type="Gene3D" id="1.10.238.10">
    <property type="entry name" value="EF-hand"/>
    <property type="match status" value="1"/>
</dbReference>
<protein>
    <recommendedName>
        <fullName evidence="9">EF-hand domain-containing protein</fullName>
    </recommendedName>
</protein>
<proteinExistence type="predicted"/>
<feature type="transmembrane region" description="Helical" evidence="8">
    <location>
        <begin position="420"/>
        <end position="440"/>
    </location>
</feature>
<feature type="domain" description="EF-hand" evidence="9">
    <location>
        <begin position="691"/>
        <end position="726"/>
    </location>
</feature>
<keyword evidence="6 8" id="KW-0472">Membrane</keyword>
<evidence type="ECO:0000259" key="9">
    <source>
        <dbReference type="PROSITE" id="PS50222"/>
    </source>
</evidence>